<dbReference type="SUPFAM" id="SSF55920">
    <property type="entry name" value="Creatinase/aminopeptidase"/>
    <property type="match status" value="1"/>
</dbReference>
<reference evidence="2" key="1">
    <citation type="submission" date="2020-08" db="EMBL/GenBank/DDBJ databases">
        <title>Genome public.</title>
        <authorList>
            <person name="Liu C."/>
            <person name="Sun Q."/>
        </authorList>
    </citation>
    <scope>NUCLEOTIDE SEQUENCE</scope>
    <source>
        <strain evidence="2">NSJ-64</strain>
    </source>
</reference>
<dbReference type="Proteomes" id="UP000623678">
    <property type="component" value="Unassembled WGS sequence"/>
</dbReference>
<proteinExistence type="predicted"/>
<keyword evidence="3" id="KW-1185">Reference proteome</keyword>
<keyword evidence="2" id="KW-0031">Aminopeptidase</keyword>
<dbReference type="PANTHER" id="PTHR46112">
    <property type="entry name" value="AMINOPEPTIDASE"/>
    <property type="match status" value="1"/>
</dbReference>
<accession>A0A926IHP2</accession>
<dbReference type="PANTHER" id="PTHR46112:SF2">
    <property type="entry name" value="XAA-PRO AMINOPEPTIDASE P-RELATED"/>
    <property type="match status" value="1"/>
</dbReference>
<feature type="domain" description="Peptidase M24" evidence="1">
    <location>
        <begin position="2"/>
        <end position="137"/>
    </location>
</feature>
<dbReference type="InterPro" id="IPR036005">
    <property type="entry name" value="Creatinase/aminopeptidase-like"/>
</dbReference>
<dbReference type="Gene3D" id="3.90.230.10">
    <property type="entry name" value="Creatinase/methionine aminopeptidase superfamily"/>
    <property type="match status" value="1"/>
</dbReference>
<organism evidence="2 3">
    <name type="scientific">Youxingia wuxianensis</name>
    <dbReference type="NCBI Taxonomy" id="2763678"/>
    <lineage>
        <taxon>Bacteria</taxon>
        <taxon>Bacillati</taxon>
        <taxon>Bacillota</taxon>
        <taxon>Clostridia</taxon>
        <taxon>Eubacteriales</taxon>
        <taxon>Oscillospiraceae</taxon>
        <taxon>Youxingia</taxon>
    </lineage>
</organism>
<dbReference type="Pfam" id="PF00557">
    <property type="entry name" value="Peptidase_M24"/>
    <property type="match status" value="1"/>
</dbReference>
<sequence>MKEGETTLIELDAYVDGYFCDMTRTMAAGKPSEKAVELWEIVCEQLKGMMSLVKAGTPVKEICGLAREIAVNHGYSGKDNFVHNPGHGTGLQLHDLPTIHVLSDEVLEEGMVLALEPHVYIPDVIGMRMEEDVVVTKDGFELLTHFPLEL</sequence>
<protein>
    <submittedName>
        <fullName evidence="2">Aminopeptidase P family protein</fullName>
    </submittedName>
</protein>
<dbReference type="GO" id="GO:0004177">
    <property type="term" value="F:aminopeptidase activity"/>
    <property type="evidence" value="ECO:0007669"/>
    <property type="project" value="UniProtKB-KW"/>
</dbReference>
<keyword evidence="2" id="KW-0378">Hydrolase</keyword>
<comment type="caution">
    <text evidence="2">The sequence shown here is derived from an EMBL/GenBank/DDBJ whole genome shotgun (WGS) entry which is preliminary data.</text>
</comment>
<dbReference type="InterPro" id="IPR000994">
    <property type="entry name" value="Pept_M24"/>
</dbReference>
<gene>
    <name evidence="2" type="ORF">H8705_04860</name>
</gene>
<dbReference type="InterPro" id="IPR050659">
    <property type="entry name" value="Peptidase_M24B"/>
</dbReference>
<dbReference type="AlphaFoldDB" id="A0A926IHP2"/>
<name>A0A926IHP2_9FIRM</name>
<evidence type="ECO:0000313" key="3">
    <source>
        <dbReference type="Proteomes" id="UP000623678"/>
    </source>
</evidence>
<keyword evidence="2" id="KW-0645">Protease</keyword>
<evidence type="ECO:0000313" key="2">
    <source>
        <dbReference type="EMBL" id="MBC8584908.1"/>
    </source>
</evidence>
<evidence type="ECO:0000259" key="1">
    <source>
        <dbReference type="Pfam" id="PF00557"/>
    </source>
</evidence>
<dbReference type="EMBL" id="JACRTD010000003">
    <property type="protein sequence ID" value="MBC8584908.1"/>
    <property type="molecule type" value="Genomic_DNA"/>
</dbReference>